<feature type="transmembrane region" description="Helical" evidence="5">
    <location>
        <begin position="6"/>
        <end position="24"/>
    </location>
</feature>
<keyword evidence="2 5" id="KW-0812">Transmembrane</keyword>
<dbReference type="RefSeq" id="WP_108782199.1">
    <property type="nucleotide sequence ID" value="NZ_OMKW01000002.1"/>
</dbReference>
<evidence type="ECO:0000256" key="4">
    <source>
        <dbReference type="ARBA" id="ARBA00023136"/>
    </source>
</evidence>
<proteinExistence type="predicted"/>
<sequence length="185" mass="19467">MENFTLVDGGVAAVVLISALLAYSRGLVREIMSIAGWVIAAVAAFYFAGQVEPIIAELPVVRDIVGGSCQLSILAAFAVVFIIALVIVSMFTPLLAGSIQNSSLGSIDSGLGLLFGLARGLLLVAVAFIIFDMTPMANDGIAMVENAASRDFIASLQETLSSYIPTEMPPQITDSYEQLMGRCSE</sequence>
<evidence type="ECO:0000313" key="7">
    <source>
        <dbReference type="Proteomes" id="UP000244932"/>
    </source>
</evidence>
<feature type="transmembrane region" description="Helical" evidence="5">
    <location>
        <begin position="31"/>
        <end position="51"/>
    </location>
</feature>
<evidence type="ECO:0000256" key="1">
    <source>
        <dbReference type="ARBA" id="ARBA00004141"/>
    </source>
</evidence>
<protein>
    <recommendedName>
        <fullName evidence="8">Colicin V production protein</fullName>
    </recommendedName>
</protein>
<keyword evidence="7" id="KW-1185">Reference proteome</keyword>
<keyword evidence="3 5" id="KW-1133">Transmembrane helix</keyword>
<comment type="subcellular location">
    <subcellularLocation>
        <location evidence="1">Membrane</location>
        <topology evidence="1">Multi-pass membrane protein</topology>
    </subcellularLocation>
</comment>
<dbReference type="PANTHER" id="PTHR36926:SF1">
    <property type="entry name" value="COLICIN V PRODUCTION PROTEIN"/>
    <property type="match status" value="1"/>
</dbReference>
<dbReference type="AlphaFoldDB" id="A0A2R8ABS3"/>
<evidence type="ECO:0000313" key="6">
    <source>
        <dbReference type="EMBL" id="SPF29510.1"/>
    </source>
</evidence>
<evidence type="ECO:0000256" key="3">
    <source>
        <dbReference type="ARBA" id="ARBA00022989"/>
    </source>
</evidence>
<organism evidence="6 7">
    <name type="scientific">Pontivivens insulae</name>
    <dbReference type="NCBI Taxonomy" id="1639689"/>
    <lineage>
        <taxon>Bacteria</taxon>
        <taxon>Pseudomonadati</taxon>
        <taxon>Pseudomonadota</taxon>
        <taxon>Alphaproteobacteria</taxon>
        <taxon>Rhodobacterales</taxon>
        <taxon>Paracoccaceae</taxon>
        <taxon>Pontivivens</taxon>
    </lineage>
</organism>
<evidence type="ECO:0008006" key="8">
    <source>
        <dbReference type="Google" id="ProtNLM"/>
    </source>
</evidence>
<gene>
    <name evidence="6" type="ORF">POI8812_01821</name>
</gene>
<keyword evidence="4 5" id="KW-0472">Membrane</keyword>
<evidence type="ECO:0000256" key="2">
    <source>
        <dbReference type="ARBA" id="ARBA00022692"/>
    </source>
</evidence>
<dbReference type="InterPro" id="IPR052719">
    <property type="entry name" value="CvpA-like"/>
</dbReference>
<evidence type="ECO:0000256" key="5">
    <source>
        <dbReference type="SAM" id="Phobius"/>
    </source>
</evidence>
<accession>A0A2R8ABS3</accession>
<dbReference type="OrthoDB" id="9806894at2"/>
<dbReference type="GO" id="GO:0009403">
    <property type="term" value="P:toxin biosynthetic process"/>
    <property type="evidence" value="ECO:0007669"/>
    <property type="project" value="InterPro"/>
</dbReference>
<feature type="transmembrane region" description="Helical" evidence="5">
    <location>
        <begin position="71"/>
        <end position="99"/>
    </location>
</feature>
<name>A0A2R8ABS3_9RHOB</name>
<dbReference type="GO" id="GO:0016020">
    <property type="term" value="C:membrane"/>
    <property type="evidence" value="ECO:0007669"/>
    <property type="project" value="UniProtKB-SubCell"/>
</dbReference>
<dbReference type="Proteomes" id="UP000244932">
    <property type="component" value="Unassembled WGS sequence"/>
</dbReference>
<reference evidence="6 7" key="1">
    <citation type="submission" date="2018-03" db="EMBL/GenBank/DDBJ databases">
        <authorList>
            <person name="Keele B.F."/>
        </authorList>
    </citation>
    <scope>NUCLEOTIDE SEQUENCE [LARGE SCALE GENOMIC DNA]</scope>
    <source>
        <strain evidence="6 7">CeCT 8812</strain>
    </source>
</reference>
<feature type="transmembrane region" description="Helical" evidence="5">
    <location>
        <begin position="111"/>
        <end position="131"/>
    </location>
</feature>
<dbReference type="Pfam" id="PF02674">
    <property type="entry name" value="Colicin_V"/>
    <property type="match status" value="1"/>
</dbReference>
<dbReference type="EMBL" id="OMKW01000002">
    <property type="protein sequence ID" value="SPF29510.1"/>
    <property type="molecule type" value="Genomic_DNA"/>
</dbReference>
<dbReference type="PANTHER" id="PTHR36926">
    <property type="entry name" value="COLICIN V PRODUCTION PROTEIN"/>
    <property type="match status" value="1"/>
</dbReference>
<dbReference type="InterPro" id="IPR003825">
    <property type="entry name" value="Colicin-V_CvpA"/>
</dbReference>